<keyword evidence="9" id="KW-1185">Reference proteome</keyword>
<feature type="region of interest" description="Disordered" evidence="7">
    <location>
        <begin position="1"/>
        <end position="46"/>
    </location>
</feature>
<keyword evidence="2" id="KW-0812">Transmembrane</keyword>
<dbReference type="AlphaFoldDB" id="A0A2J6RG92"/>
<dbReference type="STRING" id="1149755.A0A2J6RG92"/>
<evidence type="ECO:0000256" key="5">
    <source>
        <dbReference type="ARBA" id="ARBA00022989"/>
    </source>
</evidence>
<keyword evidence="4" id="KW-0496">Mitochondrion</keyword>
<keyword evidence="6" id="KW-0472">Membrane</keyword>
<keyword evidence="5" id="KW-1133">Transmembrane helix</keyword>
<comment type="subcellular location">
    <subcellularLocation>
        <location evidence="1">Mitochondrion membrane</location>
    </subcellularLocation>
</comment>
<protein>
    <submittedName>
        <fullName evidence="8">Mitochondrial fusion protein-like protein</fullName>
    </submittedName>
</protein>
<evidence type="ECO:0000256" key="1">
    <source>
        <dbReference type="ARBA" id="ARBA00004325"/>
    </source>
</evidence>
<dbReference type="Proteomes" id="UP000235786">
    <property type="component" value="Unassembled WGS sequence"/>
</dbReference>
<dbReference type="GO" id="GO:0031966">
    <property type="term" value="C:mitochondrial membrane"/>
    <property type="evidence" value="ECO:0007669"/>
    <property type="project" value="UniProtKB-SubCell"/>
</dbReference>
<sequence>MSTSRDTPNPLRPYYRPPSIGIPIDTPGTTSSGTHGLGPKNGSAASYASSARDMFSELDYGDYLSDNTPTAVESVRKQVDDWFYKYTSILLSQPFDVAKLMLQVRSHELEDESIPLAVRNTGSRQSSYRNSAYSDYPSDDSDPDEPAYFTATAPLSHSYSPSRSRRRHGSENSERSLPSPPPKARSPPTHQLILKKPDSILEVISQEWTKEGGWGVWKGSNTTFVYSVLIQTLEKWSRGLLSALLNVPDPDLTTGLEMSAELIGSPYPWASLGVAIAAAVAAGLILAPLDLIRTKLILTPTSHPKRSLTAQLRMLPSYLCPSPLIVPTILHSLITPAISHTTPLFLRSRLAIDPLLTPNTFQLARFISKSAELFIKLPLETVLRRGQMAVLKQETAMIRDQGTWEGDLETMVKVGEYRGVVGTMWLIVKEEGVREVPVIKGKGKLKVTHKELKGQGMPGLWQGWRVGMWGLVGMWSSRMLNGGAVNGGEF</sequence>
<name>A0A2J6RG92_HYAVF</name>
<dbReference type="Gene3D" id="1.50.40.10">
    <property type="entry name" value="Mitochondrial carrier domain"/>
    <property type="match status" value="1"/>
</dbReference>
<feature type="compositionally biased region" description="Polar residues" evidence="7">
    <location>
        <begin position="120"/>
        <end position="130"/>
    </location>
</feature>
<evidence type="ECO:0000256" key="7">
    <source>
        <dbReference type="SAM" id="MobiDB-lite"/>
    </source>
</evidence>
<gene>
    <name evidence="8" type="ORF">L207DRAFT_463880</name>
</gene>
<keyword evidence="4" id="KW-0999">Mitochondrion inner membrane</keyword>
<proteinExistence type="predicted"/>
<accession>A0A2J6RG92</accession>
<evidence type="ECO:0000256" key="3">
    <source>
        <dbReference type="ARBA" id="ARBA00022737"/>
    </source>
</evidence>
<evidence type="ECO:0000256" key="2">
    <source>
        <dbReference type="ARBA" id="ARBA00022692"/>
    </source>
</evidence>
<organism evidence="8 9">
    <name type="scientific">Hyaloscypha variabilis (strain UAMH 11265 / GT02V1 / F)</name>
    <name type="common">Meliniomyces variabilis</name>
    <dbReference type="NCBI Taxonomy" id="1149755"/>
    <lineage>
        <taxon>Eukaryota</taxon>
        <taxon>Fungi</taxon>
        <taxon>Dikarya</taxon>
        <taxon>Ascomycota</taxon>
        <taxon>Pezizomycotina</taxon>
        <taxon>Leotiomycetes</taxon>
        <taxon>Helotiales</taxon>
        <taxon>Hyaloscyphaceae</taxon>
        <taxon>Hyaloscypha</taxon>
        <taxon>Hyaloscypha variabilis</taxon>
    </lineage>
</organism>
<keyword evidence="3" id="KW-0677">Repeat</keyword>
<dbReference type="PANTHER" id="PTHR24089">
    <property type="entry name" value="SOLUTE CARRIER FAMILY 25"/>
    <property type="match status" value="1"/>
</dbReference>
<dbReference type="EMBL" id="KZ613949">
    <property type="protein sequence ID" value="PMD37529.1"/>
    <property type="molecule type" value="Genomic_DNA"/>
</dbReference>
<feature type="region of interest" description="Disordered" evidence="7">
    <location>
        <begin position="116"/>
        <end position="190"/>
    </location>
</feature>
<dbReference type="SUPFAM" id="SSF103506">
    <property type="entry name" value="Mitochondrial carrier"/>
    <property type="match status" value="1"/>
</dbReference>
<evidence type="ECO:0000313" key="8">
    <source>
        <dbReference type="EMBL" id="PMD37529.1"/>
    </source>
</evidence>
<reference evidence="8 9" key="1">
    <citation type="submission" date="2016-04" db="EMBL/GenBank/DDBJ databases">
        <title>A degradative enzymes factory behind the ericoid mycorrhizal symbiosis.</title>
        <authorList>
            <consortium name="DOE Joint Genome Institute"/>
            <person name="Martino E."/>
            <person name="Morin E."/>
            <person name="Grelet G."/>
            <person name="Kuo A."/>
            <person name="Kohler A."/>
            <person name="Daghino S."/>
            <person name="Barry K."/>
            <person name="Choi C."/>
            <person name="Cichocki N."/>
            <person name="Clum A."/>
            <person name="Copeland A."/>
            <person name="Hainaut M."/>
            <person name="Haridas S."/>
            <person name="Labutti K."/>
            <person name="Lindquist E."/>
            <person name="Lipzen A."/>
            <person name="Khouja H.-R."/>
            <person name="Murat C."/>
            <person name="Ohm R."/>
            <person name="Olson A."/>
            <person name="Spatafora J."/>
            <person name="Veneault-Fourrey C."/>
            <person name="Henrissat B."/>
            <person name="Grigoriev I."/>
            <person name="Martin F."/>
            <person name="Perotto S."/>
        </authorList>
    </citation>
    <scope>NUCLEOTIDE SEQUENCE [LARGE SCALE GENOMIC DNA]</scope>
    <source>
        <strain evidence="8 9">F</strain>
    </source>
</reference>
<evidence type="ECO:0000256" key="4">
    <source>
        <dbReference type="ARBA" id="ARBA00022792"/>
    </source>
</evidence>
<evidence type="ECO:0000313" key="9">
    <source>
        <dbReference type="Proteomes" id="UP000235786"/>
    </source>
</evidence>
<dbReference type="InterPro" id="IPR023395">
    <property type="entry name" value="MCP_dom_sf"/>
</dbReference>
<dbReference type="OrthoDB" id="77989at2759"/>
<evidence type="ECO:0000256" key="6">
    <source>
        <dbReference type="ARBA" id="ARBA00023136"/>
    </source>
</evidence>